<dbReference type="GO" id="GO:0003713">
    <property type="term" value="F:transcription coactivator activity"/>
    <property type="evidence" value="ECO:0007669"/>
    <property type="project" value="UniProtKB-UniRule"/>
</dbReference>
<reference evidence="14" key="1">
    <citation type="journal article" date="2013" name="Genome Announc.">
        <title>Genome sequence of the food spoilage yeast Zygosaccharomyces bailii CLIB 213(T).</title>
        <authorList>
            <person name="Galeote V."/>
            <person name="Bigey F."/>
            <person name="Devillers H."/>
            <person name="Neuveglise C."/>
            <person name="Dequin S."/>
        </authorList>
    </citation>
    <scope>NUCLEOTIDE SEQUENCE [LARGE SCALE GENOMIC DNA]</scope>
    <source>
        <strain evidence="14">CLIB 213 / ATCC 58445 / CBS 680 / CCRC 21525 / NBRC 1098 / NCYC 1416 / NRRL Y-2227</strain>
    </source>
</reference>
<dbReference type="Pfam" id="PF18519">
    <property type="entry name" value="Sgf11_N"/>
    <property type="match status" value="1"/>
</dbReference>
<gene>
    <name evidence="10" type="primary">SGF11</name>
    <name evidence="13" type="ORF">BN860_04742g</name>
</gene>
<comment type="domain">
    <text evidence="10">The long N-terminal helix forms part of the 'assembly lobe' of the SAGA deubiquitination module.</text>
</comment>
<evidence type="ECO:0000256" key="8">
    <source>
        <dbReference type="ARBA" id="ARBA00023163"/>
    </source>
</evidence>
<dbReference type="GO" id="GO:0071819">
    <property type="term" value="C:DUBm complex"/>
    <property type="evidence" value="ECO:0007669"/>
    <property type="project" value="UniProtKB-UniRule"/>
</dbReference>
<evidence type="ECO:0000256" key="10">
    <source>
        <dbReference type="HAMAP-Rule" id="MF_03047"/>
    </source>
</evidence>
<dbReference type="InterPro" id="IPR041216">
    <property type="entry name" value="Sgf11_N"/>
</dbReference>
<feature type="zinc finger region" description="SGF11-type" evidence="10">
    <location>
        <begin position="68"/>
        <end position="89"/>
    </location>
</feature>
<dbReference type="AlphaFoldDB" id="A0A8J2TA21"/>
<keyword evidence="14" id="KW-1185">Reference proteome</keyword>
<evidence type="ECO:0000256" key="6">
    <source>
        <dbReference type="ARBA" id="ARBA00023015"/>
    </source>
</evidence>
<comment type="function">
    <text evidence="10 11">Functions as component of the transcription regulatory histone acetylation (HAT) complex SAGA. At the promoters, SAGA is required for recruitment of the basal transcription machinery. It influences RNA polymerase II transcriptional activity through different activities such as TBP interaction and promoter selectivity, interaction with transcription activators, and chromatin modification through histone acetylation and deubiquitination. SAGA acetylates nucleosomal histone H3 to some extent (to form H3K9ac, H3K14ac, H3K18ac and H3K23ac). SAGA interacts with DNA via upstream activating sequences (UASs). Involved in transcriptional regulation of a subset of SAGA-regulated genes. Within the SAGA complex, participates in a subcomplex, that specifically deubiquitinates histones H2B.</text>
</comment>
<keyword evidence="3 10" id="KW-0863">Zinc-finger</keyword>
<dbReference type="OrthoDB" id="21557at2759"/>
<keyword evidence="7 10" id="KW-0010">Activator</keyword>
<evidence type="ECO:0000313" key="14">
    <source>
        <dbReference type="Proteomes" id="UP000019375"/>
    </source>
</evidence>
<keyword evidence="6 10" id="KW-0805">Transcription regulation</keyword>
<evidence type="ECO:0000256" key="7">
    <source>
        <dbReference type="ARBA" id="ARBA00023159"/>
    </source>
</evidence>
<dbReference type="InterPro" id="IPR013246">
    <property type="entry name" value="SAGA_su_Sgf11"/>
</dbReference>
<dbReference type="Gene3D" id="3.30.160.60">
    <property type="entry name" value="Classic Zinc Finger"/>
    <property type="match status" value="1"/>
</dbReference>
<proteinExistence type="inferred from homology"/>
<name>A0A8J2TA21_ZYGB2</name>
<organism evidence="13 14">
    <name type="scientific">Zygosaccharomyces bailii (strain CLIB 213 / ATCC 58445 / CBS 680 / BCRC 21525 / NBRC 1098 / NCYC 1416 / NRRL Y-2227)</name>
    <dbReference type="NCBI Taxonomy" id="1333698"/>
    <lineage>
        <taxon>Eukaryota</taxon>
        <taxon>Fungi</taxon>
        <taxon>Dikarya</taxon>
        <taxon>Ascomycota</taxon>
        <taxon>Saccharomycotina</taxon>
        <taxon>Saccharomycetes</taxon>
        <taxon>Saccharomycetales</taxon>
        <taxon>Saccharomycetaceae</taxon>
        <taxon>Zygosaccharomyces</taxon>
    </lineage>
</organism>
<dbReference type="EMBL" id="HG316462">
    <property type="protein sequence ID" value="CDF91098.1"/>
    <property type="molecule type" value="Genomic_DNA"/>
</dbReference>
<keyword evidence="5 10" id="KW-0156">Chromatin regulator</keyword>
<keyword evidence="8 10" id="KW-0804">Transcription</keyword>
<evidence type="ECO:0000256" key="2">
    <source>
        <dbReference type="ARBA" id="ARBA00022723"/>
    </source>
</evidence>
<feature type="domain" description="Yeast SAGA-associated factor 11 N-terminal" evidence="12">
    <location>
        <begin position="3"/>
        <end position="40"/>
    </location>
</feature>
<evidence type="ECO:0000313" key="13">
    <source>
        <dbReference type="EMBL" id="CDF91098.1"/>
    </source>
</evidence>
<dbReference type="Proteomes" id="UP000019375">
    <property type="component" value="Unassembled WGS sequence"/>
</dbReference>
<comment type="subcellular location">
    <subcellularLocation>
        <location evidence="1 10 11">Nucleus</location>
    </subcellularLocation>
</comment>
<dbReference type="GO" id="GO:0006325">
    <property type="term" value="P:chromatin organization"/>
    <property type="evidence" value="ECO:0007669"/>
    <property type="project" value="UniProtKB-KW"/>
</dbReference>
<dbReference type="GO" id="GO:0008270">
    <property type="term" value="F:zinc ion binding"/>
    <property type="evidence" value="ECO:0007669"/>
    <property type="project" value="UniProtKB-UniRule"/>
</dbReference>
<protein>
    <recommendedName>
        <fullName evidence="10 11">SAGA-associated factor 11</fullName>
    </recommendedName>
</protein>
<keyword evidence="4 10" id="KW-0862">Zinc</keyword>
<keyword evidence="2 10" id="KW-0479">Metal-binding</keyword>
<dbReference type="Gene3D" id="1.10.287.210">
    <property type="match status" value="1"/>
</dbReference>
<evidence type="ECO:0000256" key="4">
    <source>
        <dbReference type="ARBA" id="ARBA00022833"/>
    </source>
</evidence>
<dbReference type="Pfam" id="PF08209">
    <property type="entry name" value="Sgf11"/>
    <property type="match status" value="1"/>
</dbReference>
<comment type="domain">
    <text evidence="10">The C-terminal SGF11-type zinc-finger domain together with the C-terminal catalytic domain of UBP8 forms the 'catalytic lobe' of the SAGA deubiquitination module.</text>
</comment>
<dbReference type="FunFam" id="3.30.160.60:FF:000118">
    <property type="entry name" value="Ataxin-7-like protein 3"/>
    <property type="match status" value="1"/>
</dbReference>
<evidence type="ECO:0000256" key="11">
    <source>
        <dbReference type="RuleBase" id="RU261113"/>
    </source>
</evidence>
<evidence type="ECO:0000256" key="9">
    <source>
        <dbReference type="ARBA" id="ARBA00023242"/>
    </source>
</evidence>
<sequence length="96" mass="11019">MGETKESVSIGIYHNLITALIQDVVARETTKQQLLRSRYPSLKTYCYDPSQQLDINGLPKQQESSQYLLCENCNRDISANRFAAHLQRCLSRGSRR</sequence>
<evidence type="ECO:0000256" key="3">
    <source>
        <dbReference type="ARBA" id="ARBA00022771"/>
    </source>
</evidence>
<dbReference type="GO" id="GO:0000124">
    <property type="term" value="C:SAGA complex"/>
    <property type="evidence" value="ECO:0007669"/>
    <property type="project" value="UniProtKB-UniRule"/>
</dbReference>
<comment type="subunit">
    <text evidence="10 11">Component of the 1.8 MDa SAGA transcription coactivator-HAT complex. SAGA is built of 5 distinct domains with specialized functions. Within the SAGA complex, SUS1, SGF11, SGF73 and UBP8 form an additional subcomplex of SAGA called the DUB module (deubiquitination module). Interacts directly with SGF73, SUS1 and UBP8.</text>
</comment>
<comment type="similarity">
    <text evidence="10 11">Belongs to the SGF11 family.</text>
</comment>
<evidence type="ECO:0000259" key="12">
    <source>
        <dbReference type="Pfam" id="PF18519"/>
    </source>
</evidence>
<evidence type="ECO:0000256" key="1">
    <source>
        <dbReference type="ARBA" id="ARBA00004123"/>
    </source>
</evidence>
<evidence type="ECO:0000256" key="5">
    <source>
        <dbReference type="ARBA" id="ARBA00022853"/>
    </source>
</evidence>
<keyword evidence="9 10" id="KW-0539">Nucleus</keyword>
<dbReference type="HAMAP" id="MF_03047">
    <property type="entry name" value="Sgf11"/>
    <property type="match status" value="1"/>
</dbReference>
<accession>A0A8J2TA21</accession>